<dbReference type="InterPro" id="IPR008927">
    <property type="entry name" value="6-PGluconate_DH-like_C_sf"/>
</dbReference>
<reference evidence="5 6" key="1">
    <citation type="submission" date="2016-10" db="EMBL/GenBank/DDBJ databases">
        <authorList>
            <person name="Varghese N."/>
            <person name="Submissions S."/>
        </authorList>
    </citation>
    <scope>NUCLEOTIDE SEQUENCE [LARGE SCALE GENOMIC DNA]</scope>
    <source>
        <strain evidence="5 6">DSM 13796</strain>
    </source>
</reference>
<evidence type="ECO:0000259" key="4">
    <source>
        <dbReference type="SMART" id="SM00984"/>
    </source>
</evidence>
<dbReference type="GeneID" id="93709669"/>
<dbReference type="InterPro" id="IPR017476">
    <property type="entry name" value="UDP-Glc/GDP-Man"/>
</dbReference>
<evidence type="ECO:0000313" key="5">
    <source>
        <dbReference type="EMBL" id="SFQ32466.1"/>
    </source>
</evidence>
<feature type="domain" description="UDP-glucose/GDP-mannose dehydrogenase C-terminal" evidence="4">
    <location>
        <begin position="344"/>
        <end position="439"/>
    </location>
</feature>
<dbReference type="Proteomes" id="UP000182762">
    <property type="component" value="Unassembled WGS sequence"/>
</dbReference>
<evidence type="ECO:0000256" key="3">
    <source>
        <dbReference type="PIRNR" id="PIRNR000124"/>
    </source>
</evidence>
<dbReference type="SUPFAM" id="SSF48179">
    <property type="entry name" value="6-phosphogluconate dehydrogenase C-terminal domain-like"/>
    <property type="match status" value="1"/>
</dbReference>
<dbReference type="PANTHER" id="PTHR43491">
    <property type="entry name" value="UDP-N-ACETYL-D-MANNOSAMINE DEHYDROGENASE"/>
    <property type="match status" value="1"/>
</dbReference>
<dbReference type="PANTHER" id="PTHR43491:SF1">
    <property type="entry name" value="UDP-N-ACETYL-D-MANNOSAMINE DEHYDROGENASE"/>
    <property type="match status" value="1"/>
</dbReference>
<dbReference type="SUPFAM" id="SSF52413">
    <property type="entry name" value="UDP-glucose/GDP-mannose dehydrogenase C-terminal domain"/>
    <property type="match status" value="1"/>
</dbReference>
<dbReference type="RefSeq" id="WP_082802528.1">
    <property type="nucleotide sequence ID" value="NZ_FOXX01000002.1"/>
</dbReference>
<proteinExistence type="inferred from homology"/>
<dbReference type="Pfam" id="PF03721">
    <property type="entry name" value="UDPG_MGDP_dh_N"/>
    <property type="match status" value="1"/>
</dbReference>
<keyword evidence="1" id="KW-0560">Oxidoreductase</keyword>
<keyword evidence="6" id="KW-1185">Reference proteome</keyword>
<organism evidence="5 6">
    <name type="scientific">Priestia endophytica DSM 13796</name>
    <dbReference type="NCBI Taxonomy" id="1121089"/>
    <lineage>
        <taxon>Bacteria</taxon>
        <taxon>Bacillati</taxon>
        <taxon>Bacillota</taxon>
        <taxon>Bacilli</taxon>
        <taxon>Bacillales</taxon>
        <taxon>Bacillaceae</taxon>
        <taxon>Priestia</taxon>
    </lineage>
</organism>
<name>A0A1I5XKX9_9BACI</name>
<dbReference type="InterPro" id="IPR036220">
    <property type="entry name" value="UDP-Glc/GDP-Man_DH_C_sf"/>
</dbReference>
<protein>
    <submittedName>
        <fullName evidence="5">UDP-N-acetyl-D-glucosamine dehydrogenase</fullName>
    </submittedName>
</protein>
<keyword evidence="2" id="KW-0520">NAD</keyword>
<comment type="caution">
    <text evidence="5">The sequence shown here is derived from an EMBL/GenBank/DDBJ whole genome shotgun (WGS) entry which is preliminary data.</text>
</comment>
<dbReference type="PIRSF" id="PIRSF000124">
    <property type="entry name" value="UDPglc_GDPman_dh"/>
    <property type="match status" value="1"/>
</dbReference>
<dbReference type="Pfam" id="PF03720">
    <property type="entry name" value="UDPG_MGDP_dh_C"/>
    <property type="match status" value="1"/>
</dbReference>
<evidence type="ECO:0000256" key="1">
    <source>
        <dbReference type="ARBA" id="ARBA00023002"/>
    </source>
</evidence>
<dbReference type="InterPro" id="IPR014026">
    <property type="entry name" value="UDP-Glc/GDP-Man_DH_dimer"/>
</dbReference>
<dbReference type="InterPro" id="IPR028359">
    <property type="entry name" value="UDP_ManNAc/GlcNAc_DH"/>
</dbReference>
<dbReference type="InterPro" id="IPR014027">
    <property type="entry name" value="UDP-Glc/GDP-Man_DH_C"/>
</dbReference>
<dbReference type="SUPFAM" id="SSF51735">
    <property type="entry name" value="NAD(P)-binding Rossmann-fold domains"/>
    <property type="match status" value="1"/>
</dbReference>
<dbReference type="SMART" id="SM00984">
    <property type="entry name" value="UDPG_MGDP_dh_C"/>
    <property type="match status" value="1"/>
</dbReference>
<dbReference type="NCBIfam" id="TIGR03026">
    <property type="entry name" value="NDP-sugDHase"/>
    <property type="match status" value="1"/>
</dbReference>
<evidence type="ECO:0000313" key="6">
    <source>
        <dbReference type="Proteomes" id="UP000182762"/>
    </source>
</evidence>
<evidence type="ECO:0000256" key="2">
    <source>
        <dbReference type="ARBA" id="ARBA00023027"/>
    </source>
</evidence>
<comment type="similarity">
    <text evidence="3">Belongs to the UDP-glucose/GDP-mannose dehydrogenase family.</text>
</comment>
<dbReference type="Pfam" id="PF00984">
    <property type="entry name" value="UDPG_MGDP_dh"/>
    <property type="match status" value="1"/>
</dbReference>
<gene>
    <name evidence="5" type="ORF">SAMN02745910_00921</name>
</gene>
<dbReference type="EMBL" id="FOXX01000002">
    <property type="protein sequence ID" value="SFQ32466.1"/>
    <property type="molecule type" value="Genomic_DNA"/>
</dbReference>
<sequence>MATTEKMLSTLNEKAQNHHYKQLWQKIQSKEAKIGILGLGYVGLPNAVAKAENGYSVIGFDLDEIKVEKVNRGISYINDVTQEELQKVVQHRYLQATDDFSQLKEVDVVHICVPTPIDKYKQPDLTYVENSSLSIASHVSKGTLVILESTTYPATTREYVVNALEEKGFLVGEDIFVAYSPERIDPANASFNVKNTPRIVGGVTEKCTQLALEVLGGEVRAVSSPEVAEMSKVFENTFRYVNIALANELALVCERMGIDVWEVINAAATKPYGFMPFYPTAGVGGHCIPVDPHYLSFKSKEYGFNTRMINLANEVNGSMIHYTVRRILEILNNENKFLKDSNIVILGAAYKKNIGDARESAVYMLYEELSTLAANVSIQDNHVEVIKINDRIVEVENVNYEKIKEGDLVIILTDHDDVDYERVEKNAQIIFDTKNVYQSKKNSPTYYKL</sequence>
<accession>A0A1I5XKX9</accession>
<dbReference type="Gene3D" id="3.40.50.720">
    <property type="entry name" value="NAD(P)-binding Rossmann-like Domain"/>
    <property type="match status" value="2"/>
</dbReference>
<dbReference type="PIRSF" id="PIRSF500136">
    <property type="entry name" value="UDP_ManNAc_DH"/>
    <property type="match status" value="1"/>
</dbReference>
<dbReference type="InterPro" id="IPR001732">
    <property type="entry name" value="UDP-Glc/GDP-Man_DH_N"/>
</dbReference>
<dbReference type="InterPro" id="IPR036291">
    <property type="entry name" value="NAD(P)-bd_dom_sf"/>
</dbReference>